<evidence type="ECO:0000313" key="3">
    <source>
        <dbReference type="Proteomes" id="UP000691718"/>
    </source>
</evidence>
<dbReference type="AlphaFoldDB" id="A0A8S3Y9P8"/>
<dbReference type="EMBL" id="CAJQZP010001668">
    <property type="protein sequence ID" value="CAG5058238.1"/>
    <property type="molecule type" value="Genomic_DNA"/>
</dbReference>
<protein>
    <submittedName>
        <fullName evidence="2">(apollo) hypothetical protein</fullName>
    </submittedName>
</protein>
<feature type="region of interest" description="Disordered" evidence="1">
    <location>
        <begin position="1"/>
        <end position="44"/>
    </location>
</feature>
<keyword evidence="3" id="KW-1185">Reference proteome</keyword>
<name>A0A8S3Y9P8_PARAO</name>
<evidence type="ECO:0000256" key="1">
    <source>
        <dbReference type="SAM" id="MobiDB-lite"/>
    </source>
</evidence>
<organism evidence="2 3">
    <name type="scientific">Parnassius apollo</name>
    <name type="common">Apollo butterfly</name>
    <name type="synonym">Papilio apollo</name>
    <dbReference type="NCBI Taxonomy" id="110799"/>
    <lineage>
        <taxon>Eukaryota</taxon>
        <taxon>Metazoa</taxon>
        <taxon>Ecdysozoa</taxon>
        <taxon>Arthropoda</taxon>
        <taxon>Hexapoda</taxon>
        <taxon>Insecta</taxon>
        <taxon>Pterygota</taxon>
        <taxon>Neoptera</taxon>
        <taxon>Endopterygota</taxon>
        <taxon>Lepidoptera</taxon>
        <taxon>Glossata</taxon>
        <taxon>Ditrysia</taxon>
        <taxon>Papilionoidea</taxon>
        <taxon>Papilionidae</taxon>
        <taxon>Parnassiinae</taxon>
        <taxon>Parnassini</taxon>
        <taxon>Parnassius</taxon>
        <taxon>Parnassius</taxon>
    </lineage>
</organism>
<comment type="caution">
    <text evidence="2">The sequence shown here is derived from an EMBL/GenBank/DDBJ whole genome shotgun (WGS) entry which is preliminary data.</text>
</comment>
<accession>A0A8S3Y9P8</accession>
<gene>
    <name evidence="2" type="ORF">PAPOLLO_LOCUS27500</name>
</gene>
<sequence length="148" mass="17036">MPLERTPAKDLQTSNYESDSSTKGSTENIAIASRNKRKGEHGDCSDELKAFKSEILALFNSKFTTLQSVINDIRVQNTEIRKSQDLMSEKYDEIILKIEKLESERNKNLIYIQSLEAKLENMERHLRAAYPENKNISEKTRENKGRLG</sequence>
<feature type="compositionally biased region" description="Polar residues" evidence="1">
    <location>
        <begin position="11"/>
        <end position="28"/>
    </location>
</feature>
<reference evidence="2" key="1">
    <citation type="submission" date="2021-04" db="EMBL/GenBank/DDBJ databases">
        <authorList>
            <person name="Tunstrom K."/>
        </authorList>
    </citation>
    <scope>NUCLEOTIDE SEQUENCE</scope>
</reference>
<dbReference type="Proteomes" id="UP000691718">
    <property type="component" value="Unassembled WGS sequence"/>
</dbReference>
<proteinExistence type="predicted"/>
<evidence type="ECO:0000313" key="2">
    <source>
        <dbReference type="EMBL" id="CAG5058238.1"/>
    </source>
</evidence>